<keyword evidence="2 5" id="KW-0472">Membrane</keyword>
<dbReference type="GO" id="GO:0015031">
    <property type="term" value="P:protein transport"/>
    <property type="evidence" value="ECO:0007669"/>
    <property type="project" value="UniProtKB-KW"/>
</dbReference>
<dbReference type="RefSeq" id="XP_007861193.1">
    <property type="nucleotide sequence ID" value="XM_007863002.1"/>
</dbReference>
<evidence type="ECO:0000256" key="2">
    <source>
        <dbReference type="ARBA" id="ARBA00022792"/>
    </source>
</evidence>
<comment type="similarity">
    <text evidence="1 5">Belongs to the small Tim family.</text>
</comment>
<dbReference type="Gene3D" id="1.10.287.810">
    <property type="entry name" value="Mitochondrial import inner membrane translocase subunit tim13 like domains"/>
    <property type="match status" value="1"/>
</dbReference>
<evidence type="ECO:0000256" key="5">
    <source>
        <dbReference type="RuleBase" id="RU367043"/>
    </source>
</evidence>
<proteinExistence type="inferred from homology"/>
<dbReference type="GO" id="GO:0005743">
    <property type="term" value="C:mitochondrial inner membrane"/>
    <property type="evidence" value="ECO:0007669"/>
    <property type="project" value="UniProtKB-SubCell"/>
</dbReference>
<dbReference type="Pfam" id="PF02953">
    <property type="entry name" value="zf-Tim10_DDP"/>
    <property type="match status" value="1"/>
</dbReference>
<dbReference type="eggNOG" id="KOG3489">
    <property type="taxonomic scope" value="Eukaryota"/>
</dbReference>
<dbReference type="OrthoDB" id="344165at2759"/>
<comment type="domain">
    <text evidence="5">The twin CX3C motif contains 4 conserved Cys residues that form 2 disulfide bonds in the mitochondrial intermembrane space.</text>
</comment>
<protein>
    <recommendedName>
        <fullName evidence="5">Mitochondrial import inner membrane translocase subunit</fullName>
    </recommendedName>
</protein>
<dbReference type="HOGENOM" id="CLU_141397_1_0_1"/>
<evidence type="ECO:0000256" key="1">
    <source>
        <dbReference type="ARBA" id="ARBA00006720"/>
    </source>
</evidence>
<evidence type="ECO:0000256" key="3">
    <source>
        <dbReference type="ARBA" id="ARBA00022927"/>
    </source>
</evidence>
<evidence type="ECO:0000256" key="4">
    <source>
        <dbReference type="ARBA" id="ARBA00023010"/>
    </source>
</evidence>
<dbReference type="InterPro" id="IPR035427">
    <property type="entry name" value="Tim10-like_dom_sf"/>
</dbReference>
<accession>S7S0K7</accession>
<dbReference type="InterPro" id="IPR004217">
    <property type="entry name" value="Tim10-like"/>
</dbReference>
<comment type="subunit">
    <text evidence="5">Heterohexamer.</text>
</comment>
<keyword evidence="5" id="KW-0496">Mitochondrion</keyword>
<evidence type="ECO:0000313" key="8">
    <source>
        <dbReference type="Proteomes" id="UP000030669"/>
    </source>
</evidence>
<dbReference type="SUPFAM" id="SSF144122">
    <property type="entry name" value="Tim10-like"/>
    <property type="match status" value="1"/>
</dbReference>
<dbReference type="EMBL" id="KB469296">
    <property type="protein sequence ID" value="EPQ60890.1"/>
    <property type="molecule type" value="Genomic_DNA"/>
</dbReference>
<evidence type="ECO:0000259" key="6">
    <source>
        <dbReference type="Pfam" id="PF02953"/>
    </source>
</evidence>
<reference evidence="7 8" key="1">
    <citation type="journal article" date="2012" name="Science">
        <title>The Paleozoic origin of enzymatic lignin decomposition reconstructed from 31 fungal genomes.</title>
        <authorList>
            <person name="Floudas D."/>
            <person name="Binder M."/>
            <person name="Riley R."/>
            <person name="Barry K."/>
            <person name="Blanchette R.A."/>
            <person name="Henrissat B."/>
            <person name="Martinez A.T."/>
            <person name="Otillar R."/>
            <person name="Spatafora J.W."/>
            <person name="Yadav J.S."/>
            <person name="Aerts A."/>
            <person name="Benoit I."/>
            <person name="Boyd A."/>
            <person name="Carlson A."/>
            <person name="Copeland A."/>
            <person name="Coutinho P.M."/>
            <person name="de Vries R.P."/>
            <person name="Ferreira P."/>
            <person name="Findley K."/>
            <person name="Foster B."/>
            <person name="Gaskell J."/>
            <person name="Glotzer D."/>
            <person name="Gorecki P."/>
            <person name="Heitman J."/>
            <person name="Hesse C."/>
            <person name="Hori C."/>
            <person name="Igarashi K."/>
            <person name="Jurgens J.A."/>
            <person name="Kallen N."/>
            <person name="Kersten P."/>
            <person name="Kohler A."/>
            <person name="Kuees U."/>
            <person name="Kumar T.K.A."/>
            <person name="Kuo A."/>
            <person name="LaButti K."/>
            <person name="Larrondo L.F."/>
            <person name="Lindquist E."/>
            <person name="Ling A."/>
            <person name="Lombard V."/>
            <person name="Lucas S."/>
            <person name="Lundell T."/>
            <person name="Martin R."/>
            <person name="McLaughlin D.J."/>
            <person name="Morgenstern I."/>
            <person name="Morin E."/>
            <person name="Murat C."/>
            <person name="Nagy L.G."/>
            <person name="Nolan M."/>
            <person name="Ohm R.A."/>
            <person name="Patyshakuliyeva A."/>
            <person name="Rokas A."/>
            <person name="Ruiz-Duenas F.J."/>
            <person name="Sabat G."/>
            <person name="Salamov A."/>
            <person name="Samejima M."/>
            <person name="Schmutz J."/>
            <person name="Slot J.C."/>
            <person name="St John F."/>
            <person name="Stenlid J."/>
            <person name="Sun H."/>
            <person name="Sun S."/>
            <person name="Syed K."/>
            <person name="Tsang A."/>
            <person name="Wiebenga A."/>
            <person name="Young D."/>
            <person name="Pisabarro A."/>
            <person name="Eastwood D.C."/>
            <person name="Martin F."/>
            <person name="Cullen D."/>
            <person name="Grigoriev I.V."/>
            <person name="Hibbett D.S."/>
        </authorList>
    </citation>
    <scope>NUCLEOTIDE SEQUENCE [LARGE SCALE GENOMIC DNA]</scope>
    <source>
        <strain evidence="7 8">ATCC 11539</strain>
    </source>
</reference>
<keyword evidence="2 5" id="KW-0999">Mitochondrion inner membrane</keyword>
<dbReference type="AlphaFoldDB" id="S7S0K7"/>
<gene>
    <name evidence="7" type="ORF">GLOTRDRAFT_124632</name>
</gene>
<keyword evidence="4 5" id="KW-0811">Translocation</keyword>
<dbReference type="OMA" id="WDVCFAD"/>
<evidence type="ECO:0000313" key="7">
    <source>
        <dbReference type="EMBL" id="EPQ60890.1"/>
    </source>
</evidence>
<sequence>MSQFNEETQKEMQTFIEQLRASSQLQQNIANFTNKCWDKCVSGTPSTSFSSSEQGCLANCVERFLDTSVFIVKRIEEQRANRGFT</sequence>
<dbReference type="GeneID" id="19301121"/>
<comment type="function">
    <text evidence="5">Mitochondrial intermembrane chaperone that participates in the import and insertion of some multi-pass transmembrane proteins into the mitochondrial inner membrane. Also required for the transfer of beta-barrel precursors from the TOM complex to the sorting and assembly machinery (SAM complex) of the outer membrane. Acts as a chaperone-like protein that protects the hydrophobic precursors from aggregation and guide them through the mitochondrial intermembrane space.</text>
</comment>
<organism evidence="7 8">
    <name type="scientific">Gloeophyllum trabeum (strain ATCC 11539 / FP-39264 / Madison 617)</name>
    <name type="common">Brown rot fungus</name>
    <dbReference type="NCBI Taxonomy" id="670483"/>
    <lineage>
        <taxon>Eukaryota</taxon>
        <taxon>Fungi</taxon>
        <taxon>Dikarya</taxon>
        <taxon>Basidiomycota</taxon>
        <taxon>Agaricomycotina</taxon>
        <taxon>Agaricomycetes</taxon>
        <taxon>Gloeophyllales</taxon>
        <taxon>Gloeophyllaceae</taxon>
        <taxon>Gloeophyllum</taxon>
    </lineage>
</organism>
<keyword evidence="8" id="KW-1185">Reference proteome</keyword>
<keyword evidence="3 5" id="KW-0653">Protein transport</keyword>
<comment type="subcellular location">
    <subcellularLocation>
        <location evidence="5">Mitochondrion inner membrane</location>
        <topology evidence="5">Peripheral membrane protein</topology>
        <orientation evidence="5">Intermembrane side</orientation>
    </subcellularLocation>
</comment>
<dbReference type="Proteomes" id="UP000030669">
    <property type="component" value="Unassembled WGS sequence"/>
</dbReference>
<feature type="domain" description="Tim10-like" evidence="6">
    <location>
        <begin position="15"/>
        <end position="77"/>
    </location>
</feature>
<dbReference type="KEGG" id="gtr:GLOTRDRAFT_124632"/>
<keyword evidence="5" id="KW-0813">Transport</keyword>
<name>S7S0K7_GLOTA</name>
<keyword evidence="5" id="KW-0143">Chaperone</keyword>
<dbReference type="STRING" id="670483.S7S0K7"/>
<keyword evidence="5" id="KW-1015">Disulfide bond</keyword>